<evidence type="ECO:0000256" key="5">
    <source>
        <dbReference type="ARBA" id="ARBA00022946"/>
    </source>
</evidence>
<proteinExistence type="predicted"/>
<sequence>MASPALPLSLSPSSSPTPQSPNTSSTPAHQSPSISVPKPKKPTIRSRLSKLCQEGQPHLARQLFDTLPRPTTVLWNTIIIGFICNSFPDEALLLYAQMKKAYPRTKCDSYTYSSTLKACAETRNLRIGKAVHCHVLRCLSNPSMILYNSLLNMYSTCLHGCDYSRMGSEYVNDLFVVSSGIFMFSELGCLDLARKIFDLCLERNTEVWNTMIGGYVQNNLPAEAIELFLQAIQSEQAVLDEVTLLSALTAVSQLQQLELAQQLHAFTIKKLQKMPTFITNALIVMYSRCDFIDMSFKIFHEMVERDVVSWNTMISSFVQNGLDDEAIMLVYEMQKQRFTIDSVTVTALLSAASNIRNPNIGKQTHAYLIRHGIEFEGMESYLIDMDQEHPQCDEIYNMLRELAMAMKAVGYKPCLGSDLDGIKIEAGSPTAASAPQRSMEGTRVTKFAMIIRTLRENMMNWKQFAAYEVTEMKGHLVKLKCMEMFYACACEVDDDCREAIFEGYCKELIDGVNSPNNCLPWNLSSILGDINDLLRRPVNPRFVESLEK</sequence>
<comment type="subcellular location">
    <subcellularLocation>
        <location evidence="1">Plastid</location>
        <location evidence="1">Chloroplast</location>
    </subcellularLocation>
</comment>
<dbReference type="Pfam" id="PF01535">
    <property type="entry name" value="PPR"/>
    <property type="match status" value="1"/>
</dbReference>
<evidence type="ECO:0008006" key="10">
    <source>
        <dbReference type="Google" id="ProtNLM"/>
    </source>
</evidence>
<evidence type="ECO:0000256" key="3">
    <source>
        <dbReference type="ARBA" id="ARBA00022640"/>
    </source>
</evidence>
<evidence type="ECO:0000313" key="9">
    <source>
        <dbReference type="Proteomes" id="UP000813462"/>
    </source>
</evidence>
<dbReference type="AlphaFoldDB" id="A0A978UDJ1"/>
<dbReference type="InterPro" id="IPR002885">
    <property type="entry name" value="PPR_rpt"/>
</dbReference>
<dbReference type="PANTHER" id="PTHR47926">
    <property type="entry name" value="PENTATRICOPEPTIDE REPEAT-CONTAINING PROTEIN"/>
    <property type="match status" value="1"/>
</dbReference>
<feature type="repeat" description="PPR" evidence="6">
    <location>
        <begin position="306"/>
        <end position="340"/>
    </location>
</feature>
<keyword evidence="4" id="KW-0677">Repeat</keyword>
<protein>
    <recommendedName>
        <fullName evidence="10">Pentatricopeptide repeat-containing protein</fullName>
    </recommendedName>
</protein>
<evidence type="ECO:0000313" key="8">
    <source>
        <dbReference type="EMBL" id="KAH7512834.1"/>
    </source>
</evidence>
<dbReference type="Gene3D" id="1.25.40.10">
    <property type="entry name" value="Tetratricopeptide repeat domain"/>
    <property type="match status" value="3"/>
</dbReference>
<dbReference type="PROSITE" id="PS51375">
    <property type="entry name" value="PPR"/>
    <property type="match status" value="2"/>
</dbReference>
<dbReference type="GO" id="GO:0003729">
    <property type="term" value="F:mRNA binding"/>
    <property type="evidence" value="ECO:0007669"/>
    <property type="project" value="UniProtKB-ARBA"/>
</dbReference>
<feature type="region of interest" description="Disordered" evidence="7">
    <location>
        <begin position="1"/>
        <end position="41"/>
    </location>
</feature>
<keyword evidence="3" id="KW-0934">Plastid</keyword>
<dbReference type="EMBL" id="JAEACU010000012">
    <property type="protein sequence ID" value="KAH7512834.1"/>
    <property type="molecule type" value="Genomic_DNA"/>
</dbReference>
<organism evidence="8 9">
    <name type="scientific">Ziziphus jujuba var. spinosa</name>
    <dbReference type="NCBI Taxonomy" id="714518"/>
    <lineage>
        <taxon>Eukaryota</taxon>
        <taxon>Viridiplantae</taxon>
        <taxon>Streptophyta</taxon>
        <taxon>Embryophyta</taxon>
        <taxon>Tracheophyta</taxon>
        <taxon>Spermatophyta</taxon>
        <taxon>Magnoliopsida</taxon>
        <taxon>eudicotyledons</taxon>
        <taxon>Gunneridae</taxon>
        <taxon>Pentapetalae</taxon>
        <taxon>rosids</taxon>
        <taxon>fabids</taxon>
        <taxon>Rosales</taxon>
        <taxon>Rhamnaceae</taxon>
        <taxon>Paliureae</taxon>
        <taxon>Ziziphus</taxon>
    </lineage>
</organism>
<evidence type="ECO:0000256" key="4">
    <source>
        <dbReference type="ARBA" id="ARBA00022737"/>
    </source>
</evidence>
<evidence type="ECO:0000256" key="1">
    <source>
        <dbReference type="ARBA" id="ARBA00004229"/>
    </source>
</evidence>
<keyword evidence="2" id="KW-0150">Chloroplast</keyword>
<evidence type="ECO:0000256" key="7">
    <source>
        <dbReference type="SAM" id="MobiDB-lite"/>
    </source>
</evidence>
<dbReference type="NCBIfam" id="TIGR00756">
    <property type="entry name" value="PPR"/>
    <property type="match status" value="2"/>
</dbReference>
<dbReference type="Proteomes" id="UP000813462">
    <property type="component" value="Unassembled WGS sequence"/>
</dbReference>
<name>A0A978UDJ1_ZIZJJ</name>
<dbReference type="Pfam" id="PF13041">
    <property type="entry name" value="PPR_2"/>
    <property type="match status" value="2"/>
</dbReference>
<dbReference type="GO" id="GO:0009507">
    <property type="term" value="C:chloroplast"/>
    <property type="evidence" value="ECO:0007669"/>
    <property type="project" value="UniProtKB-SubCell"/>
</dbReference>
<feature type="compositionally biased region" description="Low complexity" evidence="7">
    <location>
        <begin position="1"/>
        <end position="28"/>
    </location>
</feature>
<comment type="caution">
    <text evidence="8">The sequence shown here is derived from an EMBL/GenBank/DDBJ whole genome shotgun (WGS) entry which is preliminary data.</text>
</comment>
<accession>A0A978UDJ1</accession>
<feature type="repeat" description="PPR" evidence="6">
    <location>
        <begin position="204"/>
        <end position="238"/>
    </location>
</feature>
<gene>
    <name evidence="8" type="ORF">FEM48_Zijuj12G0132000</name>
</gene>
<reference evidence="8" key="1">
    <citation type="journal article" date="2021" name="Front. Plant Sci.">
        <title>Chromosome-Scale Genome Assembly for Chinese Sour Jujube and Insights Into Its Genome Evolution and Domestication Signature.</title>
        <authorList>
            <person name="Shen L.-Y."/>
            <person name="Luo H."/>
            <person name="Wang X.-L."/>
            <person name="Wang X.-M."/>
            <person name="Qiu X.-J."/>
            <person name="Liu H."/>
            <person name="Zhou S.-S."/>
            <person name="Jia K.-H."/>
            <person name="Nie S."/>
            <person name="Bao Y.-T."/>
            <person name="Zhang R.-G."/>
            <person name="Yun Q.-Z."/>
            <person name="Chai Y.-H."/>
            <person name="Lu J.-Y."/>
            <person name="Li Y."/>
            <person name="Zhao S.-W."/>
            <person name="Mao J.-F."/>
            <person name="Jia S.-G."/>
            <person name="Mao Y.-M."/>
        </authorList>
    </citation>
    <scope>NUCLEOTIDE SEQUENCE</scope>
    <source>
        <strain evidence="8">AT0</strain>
        <tissue evidence="8">Leaf</tissue>
    </source>
</reference>
<evidence type="ECO:0000256" key="6">
    <source>
        <dbReference type="PROSITE-ProRule" id="PRU00708"/>
    </source>
</evidence>
<dbReference type="InterPro" id="IPR046960">
    <property type="entry name" value="PPR_At4g14850-like_plant"/>
</dbReference>
<dbReference type="FunFam" id="1.25.40.10:FF:000645">
    <property type="entry name" value="Pentatricopeptide repeat-containing protein chloroplastic"/>
    <property type="match status" value="1"/>
</dbReference>
<evidence type="ECO:0000256" key="2">
    <source>
        <dbReference type="ARBA" id="ARBA00022528"/>
    </source>
</evidence>
<dbReference type="InterPro" id="IPR011990">
    <property type="entry name" value="TPR-like_helical_dom_sf"/>
</dbReference>
<dbReference type="PANTHER" id="PTHR47926:SF347">
    <property type="entry name" value="PENTATRICOPEPTIDE REPEAT-CONTAINING PROTEIN"/>
    <property type="match status" value="1"/>
</dbReference>
<dbReference type="FunFam" id="1.25.40.10:FF:000496">
    <property type="entry name" value="Pentatricopeptide repeat-containing protein chloroplastic"/>
    <property type="match status" value="1"/>
</dbReference>
<keyword evidence="5" id="KW-0809">Transit peptide</keyword>
<dbReference type="GO" id="GO:0009451">
    <property type="term" value="P:RNA modification"/>
    <property type="evidence" value="ECO:0007669"/>
    <property type="project" value="InterPro"/>
</dbReference>